<evidence type="ECO:0000313" key="2">
    <source>
        <dbReference type="Proteomes" id="UP001500266"/>
    </source>
</evidence>
<dbReference type="InterPro" id="IPR015947">
    <property type="entry name" value="PUA-like_sf"/>
</dbReference>
<dbReference type="RefSeq" id="WP_345024102.1">
    <property type="nucleotide sequence ID" value="NZ_BAABDO010000102.1"/>
</dbReference>
<comment type="caution">
    <text evidence="1">The sequence shown here is derived from an EMBL/GenBank/DDBJ whole genome shotgun (WGS) entry which is preliminary data.</text>
</comment>
<evidence type="ECO:0000313" key="1">
    <source>
        <dbReference type="EMBL" id="GAA4152400.1"/>
    </source>
</evidence>
<reference evidence="2" key="1">
    <citation type="journal article" date="2019" name="Int. J. Syst. Evol. Microbiol.">
        <title>The Global Catalogue of Microorganisms (GCM) 10K type strain sequencing project: providing services to taxonomists for standard genome sequencing and annotation.</title>
        <authorList>
            <consortium name="The Broad Institute Genomics Platform"/>
            <consortium name="The Broad Institute Genome Sequencing Center for Infectious Disease"/>
            <person name="Wu L."/>
            <person name="Ma J."/>
        </authorList>
    </citation>
    <scope>NUCLEOTIDE SEQUENCE [LARGE SCALE GENOMIC DNA]</scope>
    <source>
        <strain evidence="2">JCM 17316</strain>
    </source>
</reference>
<dbReference type="Gene3D" id="3.10.590.10">
    <property type="entry name" value="ph1033 like domains"/>
    <property type="match status" value="1"/>
</dbReference>
<dbReference type="EMBL" id="BAABDO010000102">
    <property type="protein sequence ID" value="GAA4152400.1"/>
    <property type="molecule type" value="Genomic_DNA"/>
</dbReference>
<evidence type="ECO:0008006" key="3">
    <source>
        <dbReference type="Google" id="ProtNLM"/>
    </source>
</evidence>
<gene>
    <name evidence="1" type="ORF">GCM10022416_50550</name>
</gene>
<proteinExistence type="predicted"/>
<accession>A0ABP7ZBD0</accession>
<name>A0ABP7ZBD0_9ACTN</name>
<protein>
    <recommendedName>
        <fullName evidence="3">EVE domain-containing protein</fullName>
    </recommendedName>
</protein>
<dbReference type="Proteomes" id="UP001500266">
    <property type="component" value="Unassembled WGS sequence"/>
</dbReference>
<sequence length="169" mass="18903">MSNESYLLILGEQRAIAWVLGEQRMAFPRTARAEETRLAVGDELFVYATRGAFGNPTRDRGRVIGRATVASTVVELDEPVEIAGRRFPRGCDITVESLTPFRTGVELKPLVERLKAFPNPRAWSIYLRRALLHLPASDADLLRELLRPLAGPRRDHLQPYLDRAQAAAG</sequence>
<keyword evidence="2" id="KW-1185">Reference proteome</keyword>
<organism evidence="1 2">
    <name type="scientific">Actinomadura keratinilytica</name>
    <dbReference type="NCBI Taxonomy" id="547461"/>
    <lineage>
        <taxon>Bacteria</taxon>
        <taxon>Bacillati</taxon>
        <taxon>Actinomycetota</taxon>
        <taxon>Actinomycetes</taxon>
        <taxon>Streptosporangiales</taxon>
        <taxon>Thermomonosporaceae</taxon>
        <taxon>Actinomadura</taxon>
    </lineage>
</organism>
<dbReference type="SUPFAM" id="SSF88697">
    <property type="entry name" value="PUA domain-like"/>
    <property type="match status" value="1"/>
</dbReference>